<comment type="subcellular location">
    <subcellularLocation>
        <location evidence="1">Membrane</location>
        <topology evidence="1">Multi-pass membrane protein</topology>
    </subcellularLocation>
</comment>
<keyword evidence="5" id="KW-0769">Symport</keyword>
<evidence type="ECO:0000256" key="11">
    <source>
        <dbReference type="ARBA" id="ARBA00023180"/>
    </source>
</evidence>
<feature type="transmembrane region" description="Helical" evidence="14">
    <location>
        <begin position="148"/>
        <end position="181"/>
    </location>
</feature>
<evidence type="ECO:0000256" key="6">
    <source>
        <dbReference type="ARBA" id="ARBA00022979"/>
    </source>
</evidence>
<evidence type="ECO:0000256" key="13">
    <source>
        <dbReference type="RuleBase" id="RU362091"/>
    </source>
</evidence>
<protein>
    <submittedName>
        <fullName evidence="15">High affinity choline transporter 1-like</fullName>
    </submittedName>
</protein>
<evidence type="ECO:0000256" key="9">
    <source>
        <dbReference type="ARBA" id="ARBA00023065"/>
    </source>
</evidence>
<evidence type="ECO:0000256" key="3">
    <source>
        <dbReference type="ARBA" id="ARBA00022448"/>
    </source>
</evidence>
<dbReference type="Proteomes" id="UP000264820">
    <property type="component" value="Unplaced"/>
</dbReference>
<reference evidence="15" key="2">
    <citation type="submission" date="2025-09" db="UniProtKB">
        <authorList>
            <consortium name="Ensembl"/>
        </authorList>
    </citation>
    <scope>IDENTIFICATION</scope>
</reference>
<evidence type="ECO:0000256" key="10">
    <source>
        <dbReference type="ARBA" id="ARBA00023136"/>
    </source>
</evidence>
<evidence type="ECO:0000256" key="2">
    <source>
        <dbReference type="ARBA" id="ARBA00006434"/>
    </source>
</evidence>
<dbReference type="GeneTree" id="ENSGT00940000163454"/>
<evidence type="ECO:0000256" key="4">
    <source>
        <dbReference type="ARBA" id="ARBA00022692"/>
    </source>
</evidence>
<keyword evidence="11" id="KW-0325">Glycoprotein</keyword>
<dbReference type="GO" id="GO:0005307">
    <property type="term" value="F:choline:sodium symporter activity"/>
    <property type="evidence" value="ECO:0007669"/>
    <property type="project" value="TreeGrafter"/>
</dbReference>
<feature type="transmembrane region" description="Helical" evidence="14">
    <location>
        <begin position="20"/>
        <end position="48"/>
    </location>
</feature>
<feature type="transmembrane region" description="Helical" evidence="14">
    <location>
        <begin position="464"/>
        <end position="486"/>
    </location>
</feature>
<keyword evidence="4 14" id="KW-0812">Transmembrane</keyword>
<evidence type="ECO:0000256" key="1">
    <source>
        <dbReference type="ARBA" id="ARBA00004141"/>
    </source>
</evidence>
<keyword evidence="12" id="KW-0739">Sodium transport</keyword>
<keyword evidence="6" id="KW-0530">Neurotransmitter biosynthesis</keyword>
<organism evidence="15 16">
    <name type="scientific">Hippocampus comes</name>
    <name type="common">Tiger tail seahorse</name>
    <dbReference type="NCBI Taxonomy" id="109280"/>
    <lineage>
        <taxon>Eukaryota</taxon>
        <taxon>Metazoa</taxon>
        <taxon>Chordata</taxon>
        <taxon>Craniata</taxon>
        <taxon>Vertebrata</taxon>
        <taxon>Euteleostomi</taxon>
        <taxon>Actinopterygii</taxon>
        <taxon>Neopterygii</taxon>
        <taxon>Teleostei</taxon>
        <taxon>Neoteleostei</taxon>
        <taxon>Acanthomorphata</taxon>
        <taxon>Syngnathiaria</taxon>
        <taxon>Syngnathiformes</taxon>
        <taxon>Syngnathoidei</taxon>
        <taxon>Syngnathidae</taxon>
        <taxon>Hippocampus</taxon>
    </lineage>
</organism>
<dbReference type="Gene3D" id="1.20.1730.10">
    <property type="entry name" value="Sodium/glucose cotransporter"/>
    <property type="match status" value="1"/>
</dbReference>
<feature type="transmembrane region" description="Helical" evidence="14">
    <location>
        <begin position="216"/>
        <end position="236"/>
    </location>
</feature>
<dbReference type="PANTHER" id="PTHR45897">
    <property type="entry name" value="HIGH-AFFINITY CHOLINE TRANSPORTER 1"/>
    <property type="match status" value="1"/>
</dbReference>
<sequence>MRQRFIGQEENLLPSTLVSLASMSVHAAGLVAVGVFYVVILLTGILALRKSKEVEKKCIGKKSEVAIVGGRDMIVVIGVFTMTATWVGGGYIMGTAEAVYSPAQGLIWAFGPVSYFLNFLIAGLFFAKPMRSKHYVTMLDPFQHRYGQFFTTAILLPALFSDILWVACILAALGGTMSIILDISATISIPISAAVSISYTVLGGLYAVAYTDVIQLSFIFVSLWLSIPFMFLSPAVTDPSQTTNFNQSNSFPWVGEVKLEDAGKWTDDFFVLALGGLACQALFQRILAASSSAQAQVTCFAAGGFAFIMGIPSVIIGAVAASADWNQTGYGLPPPYERGEAGNILPLALSYIAPTWVSVLGIGALAAAVMSSMDSALLSSGSMFTQNIYKTTLRKQASERELKWVIRISVLLVGLAGTCLAFNKSSILSLWVLANDTLYCVIAPQLTCAVHLRSGNCYGAISGYVIALLLRVLSGEPALGIPPVLLFPGWREEDGVITQYFPFRTLIVFISLAVVVFMSWLFQLAFSRQLIPQSWDVFDAFKKKVEAIEEERTTIPISKDEKKYVLNTAL</sequence>
<feature type="transmembrane region" description="Helical" evidence="14">
    <location>
        <begin position="69"/>
        <end position="93"/>
    </location>
</feature>
<dbReference type="Ensembl" id="ENSHCOT00000009253.1">
    <property type="protein sequence ID" value="ENSHCOP00000019234.1"/>
    <property type="gene ID" value="ENSHCOG00000004410.1"/>
</dbReference>
<dbReference type="CDD" id="cd11474">
    <property type="entry name" value="SLC5sbd_CHT"/>
    <property type="match status" value="1"/>
</dbReference>
<keyword evidence="9" id="KW-0406">Ion transport</keyword>
<evidence type="ECO:0000256" key="7">
    <source>
        <dbReference type="ARBA" id="ARBA00022989"/>
    </source>
</evidence>
<dbReference type="GO" id="GO:0008292">
    <property type="term" value="P:acetylcholine biosynthetic process"/>
    <property type="evidence" value="ECO:0007669"/>
    <property type="project" value="TreeGrafter"/>
</dbReference>
<feature type="transmembrane region" description="Helical" evidence="14">
    <location>
        <begin position="343"/>
        <end position="369"/>
    </location>
</feature>
<evidence type="ECO:0000256" key="14">
    <source>
        <dbReference type="SAM" id="Phobius"/>
    </source>
</evidence>
<feature type="transmembrane region" description="Helical" evidence="14">
    <location>
        <begin position="506"/>
        <end position="526"/>
    </location>
</feature>
<feature type="transmembrane region" description="Helical" evidence="14">
    <location>
        <begin position="187"/>
        <end position="209"/>
    </location>
</feature>
<feature type="transmembrane region" description="Helical" evidence="14">
    <location>
        <begin position="105"/>
        <end position="127"/>
    </location>
</feature>
<evidence type="ECO:0000313" key="15">
    <source>
        <dbReference type="Ensembl" id="ENSHCOP00000019234.1"/>
    </source>
</evidence>
<feature type="transmembrane region" description="Helical" evidence="14">
    <location>
        <begin position="300"/>
        <end position="323"/>
    </location>
</feature>
<dbReference type="PROSITE" id="PS50283">
    <property type="entry name" value="NA_SOLUT_SYMP_3"/>
    <property type="match status" value="1"/>
</dbReference>
<dbReference type="InterPro" id="IPR052244">
    <property type="entry name" value="Choline_transporter"/>
</dbReference>
<proteinExistence type="inferred from homology"/>
<comment type="similarity">
    <text evidence="2 13">Belongs to the sodium:solute symporter (SSF) (TC 2.A.21) family.</text>
</comment>
<name>A0A3Q2YL68_HIPCM</name>
<dbReference type="Pfam" id="PF00474">
    <property type="entry name" value="SSF"/>
    <property type="match status" value="1"/>
</dbReference>
<keyword evidence="16" id="KW-1185">Reference proteome</keyword>
<keyword evidence="8" id="KW-0915">Sodium</keyword>
<keyword evidence="3" id="KW-0813">Transport</keyword>
<evidence type="ECO:0000313" key="16">
    <source>
        <dbReference type="Proteomes" id="UP000264820"/>
    </source>
</evidence>
<dbReference type="PANTHER" id="PTHR45897:SF5">
    <property type="entry name" value="HIGH AFFINITY CHOLINE TRANSPORTER 1"/>
    <property type="match status" value="1"/>
</dbReference>
<accession>A0A3Q2YL68</accession>
<feature type="transmembrane region" description="Helical" evidence="14">
    <location>
        <begin position="269"/>
        <end position="288"/>
    </location>
</feature>
<dbReference type="STRING" id="109280.ENSHCOP00000019234"/>
<evidence type="ECO:0000256" key="12">
    <source>
        <dbReference type="ARBA" id="ARBA00023201"/>
    </source>
</evidence>
<dbReference type="InterPro" id="IPR038377">
    <property type="entry name" value="Na/Glc_symporter_sf"/>
</dbReference>
<reference evidence="15" key="1">
    <citation type="submission" date="2025-08" db="UniProtKB">
        <authorList>
            <consortium name="Ensembl"/>
        </authorList>
    </citation>
    <scope>IDENTIFICATION</scope>
</reference>
<dbReference type="InterPro" id="IPR001734">
    <property type="entry name" value="Na/solute_symporter"/>
</dbReference>
<keyword evidence="10 14" id="KW-0472">Membrane</keyword>
<evidence type="ECO:0000256" key="8">
    <source>
        <dbReference type="ARBA" id="ARBA00023053"/>
    </source>
</evidence>
<dbReference type="AlphaFoldDB" id="A0A3Q2YL68"/>
<dbReference type="GO" id="GO:0005886">
    <property type="term" value="C:plasma membrane"/>
    <property type="evidence" value="ECO:0007669"/>
    <property type="project" value="TreeGrafter"/>
</dbReference>
<evidence type="ECO:0000256" key="5">
    <source>
        <dbReference type="ARBA" id="ARBA00022847"/>
    </source>
</evidence>
<keyword evidence="7 14" id="KW-1133">Transmembrane helix</keyword>
<feature type="transmembrane region" description="Helical" evidence="14">
    <location>
        <begin position="404"/>
        <end position="423"/>
    </location>
</feature>